<dbReference type="EMBL" id="LKAQ01000001">
    <property type="protein sequence ID" value="OIQ52014.1"/>
    <property type="molecule type" value="Genomic_DNA"/>
</dbReference>
<keyword evidence="24" id="KW-1185">Reference proteome</keyword>
<dbReference type="GO" id="GO:0004326">
    <property type="term" value="F:tetrahydrofolylpolyglutamate synthase activity"/>
    <property type="evidence" value="ECO:0007669"/>
    <property type="project" value="UniProtKB-EC"/>
</dbReference>
<evidence type="ECO:0000256" key="16">
    <source>
        <dbReference type="ARBA" id="ARBA00032510"/>
    </source>
</evidence>
<dbReference type="InterPro" id="IPR036565">
    <property type="entry name" value="Mur-like_cat_sf"/>
</dbReference>
<evidence type="ECO:0000256" key="3">
    <source>
        <dbReference type="ARBA" id="ARBA00005150"/>
    </source>
</evidence>
<dbReference type="Pfam" id="PF02875">
    <property type="entry name" value="Mur_ligase_C"/>
    <property type="match status" value="1"/>
</dbReference>
<evidence type="ECO:0000256" key="2">
    <source>
        <dbReference type="ARBA" id="ARBA00004799"/>
    </source>
</evidence>
<organism evidence="23 24">
    <name type="scientific">Pseudodesulfovibrio hydrargyri</name>
    <dbReference type="NCBI Taxonomy" id="2125990"/>
    <lineage>
        <taxon>Bacteria</taxon>
        <taxon>Pseudomonadati</taxon>
        <taxon>Thermodesulfobacteriota</taxon>
        <taxon>Desulfovibrionia</taxon>
        <taxon>Desulfovibrionales</taxon>
        <taxon>Desulfovibrionaceae</taxon>
    </lineage>
</organism>
<dbReference type="InterPro" id="IPR001645">
    <property type="entry name" value="Folylpolyglutamate_synth"/>
</dbReference>
<keyword evidence="9" id="KW-0479">Metal-binding</keyword>
<comment type="catalytic activity">
    <reaction evidence="20">
        <text>7,8-dihydropteroate + L-glutamate + ATP = 7,8-dihydrofolate + ADP + phosphate + H(+)</text>
        <dbReference type="Rhea" id="RHEA:23584"/>
        <dbReference type="ChEBI" id="CHEBI:15378"/>
        <dbReference type="ChEBI" id="CHEBI:17839"/>
        <dbReference type="ChEBI" id="CHEBI:29985"/>
        <dbReference type="ChEBI" id="CHEBI:30616"/>
        <dbReference type="ChEBI" id="CHEBI:43474"/>
        <dbReference type="ChEBI" id="CHEBI:57451"/>
        <dbReference type="ChEBI" id="CHEBI:456216"/>
        <dbReference type="EC" id="6.3.2.12"/>
    </reaction>
</comment>
<keyword evidence="13" id="KW-0289">Folate biosynthesis</keyword>
<dbReference type="PANTHER" id="PTHR11136:SF0">
    <property type="entry name" value="DIHYDROFOLATE SYNTHETASE-RELATED"/>
    <property type="match status" value="1"/>
</dbReference>
<evidence type="ECO:0000313" key="23">
    <source>
        <dbReference type="EMBL" id="OIQ52014.1"/>
    </source>
</evidence>
<evidence type="ECO:0000256" key="20">
    <source>
        <dbReference type="ARBA" id="ARBA00049161"/>
    </source>
</evidence>
<dbReference type="OrthoDB" id="9809356at2"/>
<evidence type="ECO:0000256" key="5">
    <source>
        <dbReference type="ARBA" id="ARBA00013023"/>
    </source>
</evidence>
<dbReference type="Gene3D" id="3.40.1190.10">
    <property type="entry name" value="Mur-like, catalytic domain"/>
    <property type="match status" value="1"/>
</dbReference>
<comment type="pathway">
    <text evidence="3">Cofactor biosynthesis; tetrahydrofolylpolyglutamate biosynthesis.</text>
</comment>
<dbReference type="Gene3D" id="3.90.190.20">
    <property type="entry name" value="Mur ligase, C-terminal domain"/>
    <property type="match status" value="1"/>
</dbReference>
<comment type="pathway">
    <text evidence="2">Cofactor biosynthesis; tetrahydrofolate biosynthesis; 7,8-dihydrofolate from 2-amino-4-hydroxy-6-hydroxymethyl-7,8-dihydropteridine diphosphate and 4-aminobenzoate: step 2/2.</text>
</comment>
<keyword evidence="10 21" id="KW-0547">Nucleotide-binding</keyword>
<evidence type="ECO:0000256" key="14">
    <source>
        <dbReference type="ARBA" id="ARBA00030048"/>
    </source>
</evidence>
<comment type="caution">
    <text evidence="23">The sequence shown here is derived from an EMBL/GenBank/DDBJ whole genome shotgun (WGS) entry which is preliminary data.</text>
</comment>
<keyword evidence="8 21" id="KW-0436">Ligase</keyword>
<dbReference type="GO" id="GO:0005737">
    <property type="term" value="C:cytoplasm"/>
    <property type="evidence" value="ECO:0007669"/>
    <property type="project" value="TreeGrafter"/>
</dbReference>
<dbReference type="EC" id="6.3.2.17" evidence="6"/>
<dbReference type="SUPFAM" id="SSF53623">
    <property type="entry name" value="MurD-like peptide ligases, catalytic domain"/>
    <property type="match status" value="1"/>
</dbReference>
<dbReference type="InterPro" id="IPR004101">
    <property type="entry name" value="Mur_ligase_C"/>
</dbReference>
<feature type="domain" description="Mur ligase C-terminal" evidence="22">
    <location>
        <begin position="292"/>
        <end position="393"/>
    </location>
</feature>
<comment type="catalytic activity">
    <reaction evidence="19">
        <text>(6R)-5,10-methylenetetrahydrofolyl-(gamma-L-Glu)(n) + L-glutamate + ATP = (6R)-5,10-methylenetetrahydrofolyl-(gamma-L-Glu)(n+1) + ADP + phosphate + H(+)</text>
        <dbReference type="Rhea" id="RHEA:51912"/>
        <dbReference type="Rhea" id="RHEA-COMP:13257"/>
        <dbReference type="Rhea" id="RHEA-COMP:13258"/>
        <dbReference type="ChEBI" id="CHEBI:15378"/>
        <dbReference type="ChEBI" id="CHEBI:29985"/>
        <dbReference type="ChEBI" id="CHEBI:30616"/>
        <dbReference type="ChEBI" id="CHEBI:43474"/>
        <dbReference type="ChEBI" id="CHEBI:136572"/>
        <dbReference type="ChEBI" id="CHEBI:456216"/>
        <dbReference type="EC" id="6.3.2.17"/>
    </reaction>
</comment>
<dbReference type="NCBIfam" id="TIGR01499">
    <property type="entry name" value="folC"/>
    <property type="match status" value="1"/>
</dbReference>
<evidence type="ECO:0000256" key="12">
    <source>
        <dbReference type="ARBA" id="ARBA00022842"/>
    </source>
</evidence>
<sequence length="423" mass="45884">MGVSGEFHPGRIPDRNPFVTRFSNYTELTAYMDRLGLFRMDLTLGRMEAFWKAYGLPAVPVVHVVGTNGKGSTSAFLTSLARAHGQKVGTFISPHFVSPRERIQVNRRMLSRDDWVELGNEVMSVPGGEDLTYFEFQTCLAMLAFERAGVDLAVMEAGLGGRYDATNVFRPGLTLFTPMGLDHEKILGPTLADIARDKAGAIHEGGVALTGPQEPEAMIQLQERAEAVGARLVYSVDAAGPVDGIKLGLKGIHQTTNARLALAGWRWFSAGRSLRTDHATEVFGLESTFLPGRFQFVELDGRQIILDGAHNAHALAALSAALRAENIRPGRLVFACLRDKNLTDMLPFIRSLTDGPILVPAMEGERAADNRAIASAIGERATASDSMEAALEQGPDVDGPTLVCGSLYLLAEFYILNPRFLTA</sequence>
<dbReference type="InterPro" id="IPR036615">
    <property type="entry name" value="Mur_ligase_C_dom_sf"/>
</dbReference>
<evidence type="ECO:0000256" key="15">
    <source>
        <dbReference type="ARBA" id="ARBA00030592"/>
    </source>
</evidence>
<dbReference type="Proteomes" id="UP000181901">
    <property type="component" value="Unassembled WGS sequence"/>
</dbReference>
<keyword evidence="11 21" id="KW-0067">ATP-binding</keyword>
<comment type="catalytic activity">
    <reaction evidence="17">
        <text>(6S)-5,6,7,8-tetrahydrofolyl-(gamma-L-Glu)(n) + L-glutamate + ATP = (6S)-5,6,7,8-tetrahydrofolyl-(gamma-L-Glu)(n+1) + ADP + phosphate + H(+)</text>
        <dbReference type="Rhea" id="RHEA:10580"/>
        <dbReference type="Rhea" id="RHEA-COMP:14738"/>
        <dbReference type="Rhea" id="RHEA-COMP:14740"/>
        <dbReference type="ChEBI" id="CHEBI:15378"/>
        <dbReference type="ChEBI" id="CHEBI:29985"/>
        <dbReference type="ChEBI" id="CHEBI:30616"/>
        <dbReference type="ChEBI" id="CHEBI:43474"/>
        <dbReference type="ChEBI" id="CHEBI:141005"/>
        <dbReference type="ChEBI" id="CHEBI:456216"/>
        <dbReference type="EC" id="6.3.2.17"/>
    </reaction>
</comment>
<dbReference type="GO" id="GO:0046872">
    <property type="term" value="F:metal ion binding"/>
    <property type="evidence" value="ECO:0007669"/>
    <property type="project" value="UniProtKB-KW"/>
</dbReference>
<accession>A0A1J5N014</accession>
<keyword evidence="12" id="KW-0460">Magnesium</keyword>
<protein>
    <recommendedName>
        <fullName evidence="7">Dihydrofolate synthase/folylpolyglutamate synthase</fullName>
        <ecNumber evidence="5">6.3.2.12</ecNumber>
        <ecNumber evidence="6">6.3.2.17</ecNumber>
    </recommendedName>
    <alternativeName>
        <fullName evidence="16">Folylpoly-gamma-glutamate synthetase-dihydrofolate synthetase</fullName>
    </alternativeName>
    <alternativeName>
        <fullName evidence="14">Folylpolyglutamate synthetase</fullName>
    </alternativeName>
    <alternativeName>
        <fullName evidence="15">Tetrahydrofolylpolyglutamate synthase</fullName>
    </alternativeName>
</protein>
<evidence type="ECO:0000256" key="21">
    <source>
        <dbReference type="PIRNR" id="PIRNR001563"/>
    </source>
</evidence>
<evidence type="ECO:0000256" key="11">
    <source>
        <dbReference type="ARBA" id="ARBA00022840"/>
    </source>
</evidence>
<dbReference type="GO" id="GO:0005524">
    <property type="term" value="F:ATP binding"/>
    <property type="evidence" value="ECO:0007669"/>
    <property type="project" value="UniProtKB-KW"/>
</dbReference>
<evidence type="ECO:0000256" key="6">
    <source>
        <dbReference type="ARBA" id="ARBA00013025"/>
    </source>
</evidence>
<evidence type="ECO:0000256" key="17">
    <source>
        <dbReference type="ARBA" id="ARBA00047493"/>
    </source>
</evidence>
<dbReference type="PANTHER" id="PTHR11136">
    <property type="entry name" value="FOLYLPOLYGLUTAMATE SYNTHASE-RELATED"/>
    <property type="match status" value="1"/>
</dbReference>
<proteinExistence type="inferred from homology"/>
<comment type="catalytic activity">
    <reaction evidence="18">
        <text>10-formyltetrahydrofolyl-(gamma-L-Glu)(n) + L-glutamate + ATP = 10-formyltetrahydrofolyl-(gamma-L-Glu)(n+1) + ADP + phosphate + H(+)</text>
        <dbReference type="Rhea" id="RHEA:51904"/>
        <dbReference type="Rhea" id="RHEA-COMP:13088"/>
        <dbReference type="Rhea" id="RHEA-COMP:14300"/>
        <dbReference type="ChEBI" id="CHEBI:15378"/>
        <dbReference type="ChEBI" id="CHEBI:29985"/>
        <dbReference type="ChEBI" id="CHEBI:30616"/>
        <dbReference type="ChEBI" id="CHEBI:43474"/>
        <dbReference type="ChEBI" id="CHEBI:134413"/>
        <dbReference type="ChEBI" id="CHEBI:456216"/>
        <dbReference type="EC" id="6.3.2.17"/>
    </reaction>
</comment>
<dbReference type="GO" id="GO:0008841">
    <property type="term" value="F:dihydrofolate synthase activity"/>
    <property type="evidence" value="ECO:0007669"/>
    <property type="project" value="UniProtKB-EC"/>
</dbReference>
<evidence type="ECO:0000256" key="10">
    <source>
        <dbReference type="ARBA" id="ARBA00022741"/>
    </source>
</evidence>
<dbReference type="PIRSF" id="PIRSF001563">
    <property type="entry name" value="Folylpolyglu_synth"/>
    <property type="match status" value="1"/>
</dbReference>
<dbReference type="AlphaFoldDB" id="A0A1J5N014"/>
<evidence type="ECO:0000313" key="24">
    <source>
        <dbReference type="Proteomes" id="UP000181901"/>
    </source>
</evidence>
<gene>
    <name evidence="23" type="primary">folC</name>
    <name evidence="23" type="ORF">BerOc1_00484</name>
</gene>
<evidence type="ECO:0000256" key="9">
    <source>
        <dbReference type="ARBA" id="ARBA00022723"/>
    </source>
</evidence>
<evidence type="ECO:0000256" key="18">
    <source>
        <dbReference type="ARBA" id="ARBA00047808"/>
    </source>
</evidence>
<evidence type="ECO:0000256" key="13">
    <source>
        <dbReference type="ARBA" id="ARBA00022909"/>
    </source>
</evidence>
<reference evidence="23 24" key="1">
    <citation type="submission" date="2015-09" db="EMBL/GenBank/DDBJ databases">
        <title>Genome of Desulfovibrio dechloracetivorans BerOc1, a mercury methylating strain isolated from highly hydrocarbons and metals contaminated coastal sediments.</title>
        <authorList>
            <person name="Goni Urriza M."/>
            <person name="Gassie C."/>
            <person name="Bouchez O."/>
            <person name="Klopp C."/>
            <person name="Ranchou-Peyruse A."/>
            <person name="Remy G."/>
        </authorList>
    </citation>
    <scope>NUCLEOTIDE SEQUENCE [LARGE SCALE GENOMIC DNA]</scope>
    <source>
        <strain evidence="23 24">BerOc1</strain>
    </source>
</reference>
<evidence type="ECO:0000256" key="19">
    <source>
        <dbReference type="ARBA" id="ARBA00049035"/>
    </source>
</evidence>
<dbReference type="SUPFAM" id="SSF53244">
    <property type="entry name" value="MurD-like peptide ligases, peptide-binding domain"/>
    <property type="match status" value="1"/>
</dbReference>
<evidence type="ECO:0000256" key="4">
    <source>
        <dbReference type="ARBA" id="ARBA00008276"/>
    </source>
</evidence>
<dbReference type="GO" id="GO:0046656">
    <property type="term" value="P:folic acid biosynthetic process"/>
    <property type="evidence" value="ECO:0007669"/>
    <property type="project" value="UniProtKB-KW"/>
</dbReference>
<name>A0A1J5N014_9BACT</name>
<comment type="function">
    <text evidence="1">Functions in two distinct reactions of the de novo folate biosynthetic pathway. Catalyzes the addition of a glutamate residue to dihydropteroate (7,8-dihydropteroate or H2Pte) to form dihydrofolate (7,8-dihydrofolate monoglutamate or H2Pte-Glu). Also catalyzes successive additions of L-glutamate to tetrahydrofolate or 10-formyltetrahydrofolate or 5,10-methylenetetrahydrofolate, leading to folylpolyglutamate derivatives.</text>
</comment>
<evidence type="ECO:0000256" key="7">
    <source>
        <dbReference type="ARBA" id="ARBA00019357"/>
    </source>
</evidence>
<comment type="similarity">
    <text evidence="4 21">Belongs to the folylpolyglutamate synthase family.</text>
</comment>
<dbReference type="EC" id="6.3.2.12" evidence="5"/>
<evidence type="ECO:0000256" key="1">
    <source>
        <dbReference type="ARBA" id="ARBA00002714"/>
    </source>
</evidence>
<evidence type="ECO:0000256" key="8">
    <source>
        <dbReference type="ARBA" id="ARBA00022598"/>
    </source>
</evidence>
<evidence type="ECO:0000259" key="22">
    <source>
        <dbReference type="Pfam" id="PF02875"/>
    </source>
</evidence>